<keyword evidence="1" id="KW-0472">Membrane</keyword>
<feature type="transmembrane region" description="Helical" evidence="1">
    <location>
        <begin position="35"/>
        <end position="58"/>
    </location>
</feature>
<gene>
    <name evidence="2" type="ORF">CBY09_08230</name>
</gene>
<dbReference type="Proteomes" id="UP000215441">
    <property type="component" value="Unassembled WGS sequence"/>
</dbReference>
<dbReference type="EMBL" id="NOIG01000005">
    <property type="protein sequence ID" value="OYD50708.1"/>
    <property type="molecule type" value="Genomic_DNA"/>
</dbReference>
<accession>A0A235ENT4</accession>
<evidence type="ECO:0000256" key="1">
    <source>
        <dbReference type="SAM" id="Phobius"/>
    </source>
</evidence>
<keyword evidence="1" id="KW-1133">Transmembrane helix</keyword>
<organism evidence="2 3">
    <name type="scientific">Acidovorax kalamii</name>
    <dbReference type="NCBI Taxonomy" id="2004485"/>
    <lineage>
        <taxon>Bacteria</taxon>
        <taxon>Pseudomonadati</taxon>
        <taxon>Pseudomonadota</taxon>
        <taxon>Betaproteobacteria</taxon>
        <taxon>Burkholderiales</taxon>
        <taxon>Comamonadaceae</taxon>
        <taxon>Acidovorax</taxon>
    </lineage>
</organism>
<name>A0A235ENT4_9BURK</name>
<evidence type="ECO:0000313" key="2">
    <source>
        <dbReference type="EMBL" id="OYD50708.1"/>
    </source>
</evidence>
<reference evidence="2 3" key="1">
    <citation type="submission" date="2017-07" db="EMBL/GenBank/DDBJ databases">
        <title>Acidovorax KNDSW TSA 6 genome sequence and assembly.</title>
        <authorList>
            <person name="Mayilraj S."/>
        </authorList>
    </citation>
    <scope>NUCLEOTIDE SEQUENCE [LARGE SCALE GENOMIC DNA]</scope>
    <source>
        <strain evidence="2 3">KNDSW-TSA6</strain>
    </source>
</reference>
<keyword evidence="1" id="KW-0812">Transmembrane</keyword>
<protein>
    <submittedName>
        <fullName evidence="2">Uncharacterized protein</fullName>
    </submittedName>
</protein>
<dbReference type="RefSeq" id="WP_094288342.1">
    <property type="nucleotide sequence ID" value="NZ_NOIG01000005.1"/>
</dbReference>
<evidence type="ECO:0000313" key="3">
    <source>
        <dbReference type="Proteomes" id="UP000215441"/>
    </source>
</evidence>
<dbReference type="AlphaFoldDB" id="A0A235ENT4"/>
<comment type="caution">
    <text evidence="2">The sequence shown here is derived from an EMBL/GenBank/DDBJ whole genome shotgun (WGS) entry which is preliminary data.</text>
</comment>
<keyword evidence="3" id="KW-1185">Reference proteome</keyword>
<sequence>MTIKDKLQTAASAAAGLLPDALMLAGAGGISYGAWLVYVPAGYVVGGLFALAAGVVLARGAK</sequence>
<proteinExistence type="predicted"/>